<organism evidence="11 12">
    <name type="scientific">Rhizopus oryzae</name>
    <name type="common">Mucormycosis agent</name>
    <name type="synonym">Rhizopus arrhizus var. delemar</name>
    <dbReference type="NCBI Taxonomy" id="64495"/>
    <lineage>
        <taxon>Eukaryota</taxon>
        <taxon>Fungi</taxon>
        <taxon>Fungi incertae sedis</taxon>
        <taxon>Mucoromycota</taxon>
        <taxon>Mucoromycotina</taxon>
        <taxon>Mucoromycetes</taxon>
        <taxon>Mucorales</taxon>
        <taxon>Mucorineae</taxon>
        <taxon>Rhizopodaceae</taxon>
        <taxon>Rhizopus</taxon>
    </lineage>
</organism>
<protein>
    <recommendedName>
        <fullName evidence="10">G-protein coupled receptors family 3 profile domain-containing protein</fullName>
    </recommendedName>
</protein>
<reference evidence="11" key="1">
    <citation type="journal article" date="2020" name="Microb. Genom.">
        <title>Genetic diversity of clinical and environmental Mucorales isolates obtained from an investigation of mucormycosis cases among solid organ transplant recipients.</title>
        <authorList>
            <person name="Nguyen M.H."/>
            <person name="Kaul D."/>
            <person name="Muto C."/>
            <person name="Cheng S.J."/>
            <person name="Richter R.A."/>
            <person name="Bruno V.M."/>
            <person name="Liu G."/>
            <person name="Beyhan S."/>
            <person name="Sundermann A.J."/>
            <person name="Mounaud S."/>
            <person name="Pasculle A.W."/>
            <person name="Nierman W.C."/>
            <person name="Driscoll E."/>
            <person name="Cumbie R."/>
            <person name="Clancy C.J."/>
            <person name="Dupont C.L."/>
        </authorList>
    </citation>
    <scope>NUCLEOTIDE SEQUENCE</scope>
    <source>
        <strain evidence="11">GL11</strain>
    </source>
</reference>
<keyword evidence="3 9" id="KW-1133">Transmembrane helix</keyword>
<dbReference type="AlphaFoldDB" id="A0A9P6XEW7"/>
<dbReference type="GO" id="GO:0007214">
    <property type="term" value="P:gamma-aminobutyric acid signaling pathway"/>
    <property type="evidence" value="ECO:0007669"/>
    <property type="project" value="TreeGrafter"/>
</dbReference>
<dbReference type="Gene3D" id="2.30.29.30">
    <property type="entry name" value="Pleckstrin-homology domain (PH domain)/Phosphotyrosine-binding domain (PTB)"/>
    <property type="match status" value="1"/>
</dbReference>
<proteinExistence type="predicted"/>
<dbReference type="EMBL" id="JAANQT010000304">
    <property type="protein sequence ID" value="KAG1312219.1"/>
    <property type="molecule type" value="Genomic_DNA"/>
</dbReference>
<dbReference type="SUPFAM" id="SSF50729">
    <property type="entry name" value="PH domain-like"/>
    <property type="match status" value="1"/>
</dbReference>
<keyword evidence="8" id="KW-0807">Transducer</keyword>
<dbReference type="InterPro" id="IPR001828">
    <property type="entry name" value="ANF_lig-bd_rcpt"/>
</dbReference>
<evidence type="ECO:0000256" key="6">
    <source>
        <dbReference type="ARBA" id="ARBA00023170"/>
    </source>
</evidence>
<dbReference type="OrthoDB" id="5597995at2759"/>
<evidence type="ECO:0000256" key="4">
    <source>
        <dbReference type="ARBA" id="ARBA00023040"/>
    </source>
</evidence>
<dbReference type="InterPro" id="IPR002455">
    <property type="entry name" value="GPCR3_GABA-B"/>
</dbReference>
<evidence type="ECO:0000256" key="2">
    <source>
        <dbReference type="ARBA" id="ARBA00022692"/>
    </source>
</evidence>
<feature type="domain" description="G-protein coupled receptors family 3 profile" evidence="10">
    <location>
        <begin position="355"/>
        <end position="609"/>
    </location>
</feature>
<feature type="transmembrane region" description="Helical" evidence="9">
    <location>
        <begin position="464"/>
        <end position="486"/>
    </location>
</feature>
<keyword evidence="6" id="KW-0675">Receptor</keyword>
<evidence type="ECO:0000256" key="7">
    <source>
        <dbReference type="ARBA" id="ARBA00023180"/>
    </source>
</evidence>
<dbReference type="Pfam" id="PF00003">
    <property type="entry name" value="7tm_3"/>
    <property type="match status" value="1"/>
</dbReference>
<feature type="transmembrane region" description="Helical" evidence="9">
    <location>
        <begin position="392"/>
        <end position="415"/>
    </location>
</feature>
<keyword evidence="7" id="KW-0325">Glycoprotein</keyword>
<evidence type="ECO:0000256" key="1">
    <source>
        <dbReference type="ARBA" id="ARBA00004141"/>
    </source>
</evidence>
<dbReference type="PANTHER" id="PTHR10519:SF20">
    <property type="entry name" value="G-PROTEIN COUPLED RECEPTOR 156-RELATED"/>
    <property type="match status" value="1"/>
</dbReference>
<dbReference type="GO" id="GO:0038039">
    <property type="term" value="C:G protein-coupled receptor heterodimeric complex"/>
    <property type="evidence" value="ECO:0007669"/>
    <property type="project" value="TreeGrafter"/>
</dbReference>
<dbReference type="Proteomes" id="UP000716291">
    <property type="component" value="Unassembled WGS sequence"/>
</dbReference>
<accession>A0A9P6XEW7</accession>
<gene>
    <name evidence="11" type="ORF">G6F64_003197</name>
</gene>
<keyword evidence="2 9" id="KW-0812">Transmembrane</keyword>
<name>A0A9P6XEW7_RHIOR</name>
<feature type="transmembrane region" description="Helical" evidence="9">
    <location>
        <begin position="559"/>
        <end position="575"/>
    </location>
</feature>
<keyword evidence="12" id="KW-1185">Reference proteome</keyword>
<sequence>MTNNHINAVIGDVTSDLTKASASVTSLSMIPQCSAAPGLLGSSDKLSTYLFHTSSTPIPPMSVVASWISHMGWQQYAIIFTDNIVEQDAYTSLIEQSENYGLNLVNLISIDSVDDDTFEDALDDMNLTGVRIVILIATKLYQQKNILSKAKEMGYMSKGWAWLLPNDLSRSDISFSSYDGLMYISNLWNLTDNPAYTELYQTWQSQPVPANFSDPTNWNKTGLSFGATQTYSCLELLALGINRQALNEYNGGRSKGLQDLANHTFNSSNMVPTFYNLNYNGPAGFMNFSSSGDPEEGNFQASYFLNGVSVPYAHLNASFFELLSNVDVVYLGNTTEKPKDLVGTIYLNPTFHDSAGIIVGTLSICGIFFCILMAILISLFRDLKPIMISSPVFCYLQLLGLVMCYLTVLLNLVYITPANCIARQFLLSMGFVFIIGSIIAKNFRIYKIYQNVFTTRTSRLKAPYLLRMVGIFQLFVIVPLVAWNAVYQISINNYRIGRNTYCLYCQYATSLNSERFNLAQFFVLLWVFILIIVAAFLAFKTRNVSSKWSESKQITYVSYNLGVSAAILIPAMLFTSKDYVTTTYLQFAAILFGASFTLITLFVPKFTVISKHIHKKWQKLLNSEQVNSNTDPNIQLNMVTERTQDFTYEAHEGVLPVKKVTRFDLLSIWTLKRIVLVPFQKCFIISDKSGEDANLYNYDYCEVMTKSCKENHHIFRVRTENGAYFLFQVYDQDSLERWVHWFNMSDEQMPSKVSKDEATFGQVLSDQLSQPTLSYQHSSQHYLSNFTQPTTPHVNSFGVVAYDTTWQRYD</sequence>
<dbReference type="SUPFAM" id="SSF53822">
    <property type="entry name" value="Periplasmic binding protein-like I"/>
    <property type="match status" value="1"/>
</dbReference>
<dbReference type="GO" id="GO:0004965">
    <property type="term" value="F:G protein-coupled GABA receptor activity"/>
    <property type="evidence" value="ECO:0007669"/>
    <property type="project" value="InterPro"/>
</dbReference>
<feature type="transmembrane region" description="Helical" evidence="9">
    <location>
        <begin position="587"/>
        <end position="609"/>
    </location>
</feature>
<feature type="transmembrane region" description="Helical" evidence="9">
    <location>
        <begin position="357"/>
        <end position="380"/>
    </location>
</feature>
<comment type="subcellular location">
    <subcellularLocation>
        <location evidence="1">Membrane</location>
        <topology evidence="1">Multi-pass membrane protein</topology>
    </subcellularLocation>
</comment>
<dbReference type="InterPro" id="IPR028082">
    <property type="entry name" value="Peripla_BP_I"/>
</dbReference>
<dbReference type="CDD" id="cd15047">
    <property type="entry name" value="7tmC_GABA-B-like"/>
    <property type="match status" value="1"/>
</dbReference>
<evidence type="ECO:0000259" key="10">
    <source>
        <dbReference type="PROSITE" id="PS50259"/>
    </source>
</evidence>
<keyword evidence="5 9" id="KW-0472">Membrane</keyword>
<comment type="caution">
    <text evidence="11">The sequence shown here is derived from an EMBL/GenBank/DDBJ whole genome shotgun (WGS) entry which is preliminary data.</text>
</comment>
<feature type="transmembrane region" description="Helical" evidence="9">
    <location>
        <begin position="421"/>
        <end position="443"/>
    </location>
</feature>
<evidence type="ECO:0000256" key="3">
    <source>
        <dbReference type="ARBA" id="ARBA00022989"/>
    </source>
</evidence>
<dbReference type="InterPro" id="IPR011993">
    <property type="entry name" value="PH-like_dom_sf"/>
</dbReference>
<evidence type="ECO:0000313" key="12">
    <source>
        <dbReference type="Proteomes" id="UP000716291"/>
    </source>
</evidence>
<dbReference type="PROSITE" id="PS50259">
    <property type="entry name" value="G_PROTEIN_RECEP_F3_4"/>
    <property type="match status" value="1"/>
</dbReference>
<evidence type="ECO:0000256" key="8">
    <source>
        <dbReference type="ARBA" id="ARBA00023224"/>
    </source>
</evidence>
<evidence type="ECO:0000313" key="11">
    <source>
        <dbReference type="EMBL" id="KAG1312219.1"/>
    </source>
</evidence>
<dbReference type="PANTHER" id="PTHR10519">
    <property type="entry name" value="GABA-B RECEPTOR"/>
    <property type="match status" value="1"/>
</dbReference>
<dbReference type="Gene3D" id="3.40.50.2300">
    <property type="match status" value="2"/>
</dbReference>
<dbReference type="Pfam" id="PF01094">
    <property type="entry name" value="ANF_receptor"/>
    <property type="match status" value="1"/>
</dbReference>
<feature type="transmembrane region" description="Helical" evidence="9">
    <location>
        <begin position="518"/>
        <end position="539"/>
    </location>
</feature>
<dbReference type="InterPro" id="IPR017978">
    <property type="entry name" value="GPCR_3_C"/>
</dbReference>
<evidence type="ECO:0000256" key="9">
    <source>
        <dbReference type="SAM" id="Phobius"/>
    </source>
</evidence>
<keyword evidence="4" id="KW-0297">G-protein coupled receptor</keyword>
<evidence type="ECO:0000256" key="5">
    <source>
        <dbReference type="ARBA" id="ARBA00023136"/>
    </source>
</evidence>
<dbReference type="PRINTS" id="PR01176">
    <property type="entry name" value="GABABRECEPTR"/>
</dbReference>